<dbReference type="AlphaFoldDB" id="A0AAX4JXP7"/>
<dbReference type="EMBL" id="CP144102">
    <property type="protein sequence ID" value="WWC89457.1"/>
    <property type="molecule type" value="Genomic_DNA"/>
</dbReference>
<evidence type="ECO:0000256" key="1">
    <source>
        <dbReference type="SAM" id="MobiDB-lite"/>
    </source>
</evidence>
<dbReference type="Proteomes" id="UP001355207">
    <property type="component" value="Chromosome 5"/>
</dbReference>
<reference evidence="2 3" key="1">
    <citation type="submission" date="2024-01" db="EMBL/GenBank/DDBJ databases">
        <title>Comparative genomics of Cryptococcus and Kwoniella reveals pathogenesis evolution and contrasting modes of karyotype evolution via chromosome fusion or intercentromeric recombination.</title>
        <authorList>
            <person name="Coelho M.A."/>
            <person name="David-Palma M."/>
            <person name="Shea T."/>
            <person name="Bowers K."/>
            <person name="McGinley-Smith S."/>
            <person name="Mohammad A.W."/>
            <person name="Gnirke A."/>
            <person name="Yurkov A.M."/>
            <person name="Nowrousian M."/>
            <person name="Sun S."/>
            <person name="Cuomo C.A."/>
            <person name="Heitman J."/>
        </authorList>
    </citation>
    <scope>NUCLEOTIDE SEQUENCE [LARGE SCALE GENOMIC DNA]</scope>
    <source>
        <strain evidence="2 3">CBS 6074</strain>
    </source>
</reference>
<feature type="region of interest" description="Disordered" evidence="1">
    <location>
        <begin position="1"/>
        <end position="34"/>
    </location>
</feature>
<organism evidence="2 3">
    <name type="scientific">Kwoniella dendrophila CBS 6074</name>
    <dbReference type="NCBI Taxonomy" id="1295534"/>
    <lineage>
        <taxon>Eukaryota</taxon>
        <taxon>Fungi</taxon>
        <taxon>Dikarya</taxon>
        <taxon>Basidiomycota</taxon>
        <taxon>Agaricomycotina</taxon>
        <taxon>Tremellomycetes</taxon>
        <taxon>Tremellales</taxon>
        <taxon>Cryptococcaceae</taxon>
        <taxon>Kwoniella</taxon>
    </lineage>
</organism>
<proteinExistence type="predicted"/>
<dbReference type="GeneID" id="91095051"/>
<feature type="compositionally biased region" description="Polar residues" evidence="1">
    <location>
        <begin position="1"/>
        <end position="25"/>
    </location>
</feature>
<sequence>MGTQTSLYQSDTSSYFGSSRGATNTKSDKPIQDDGLSAALTGVTDIEARKKIVDRYYGENAIDRFKEADIRTFTYEKGSITTTVKFYSEKDDENKDKYFFEYSNINGGGTFSDKTIEDIRNDENGLGPAFSVAFENYLRNETQASGSSVGSDTNLTISDCDSDQISNRA</sequence>
<accession>A0AAX4JXP7</accession>
<evidence type="ECO:0000313" key="2">
    <source>
        <dbReference type="EMBL" id="WWC89457.1"/>
    </source>
</evidence>
<gene>
    <name evidence="2" type="ORF">L201_004381</name>
</gene>
<keyword evidence="3" id="KW-1185">Reference proteome</keyword>
<name>A0AAX4JXP7_9TREE</name>
<evidence type="ECO:0000313" key="3">
    <source>
        <dbReference type="Proteomes" id="UP001355207"/>
    </source>
</evidence>
<protein>
    <submittedName>
        <fullName evidence="2">Uncharacterized protein</fullName>
    </submittedName>
</protein>
<dbReference type="RefSeq" id="XP_066076220.1">
    <property type="nucleotide sequence ID" value="XM_066220123.1"/>
</dbReference>
<feature type="region of interest" description="Disordered" evidence="1">
    <location>
        <begin position="143"/>
        <end position="169"/>
    </location>
</feature>